<evidence type="ECO:0000313" key="3">
    <source>
        <dbReference type="Proteomes" id="UP000193642"/>
    </source>
</evidence>
<protein>
    <submittedName>
        <fullName evidence="2">Uncharacterized protein</fullName>
    </submittedName>
</protein>
<reference evidence="2 3" key="1">
    <citation type="submission" date="2016-07" db="EMBL/GenBank/DDBJ databases">
        <title>Pervasive Adenine N6-methylation of Active Genes in Fungi.</title>
        <authorList>
            <consortium name="DOE Joint Genome Institute"/>
            <person name="Mondo S.J."/>
            <person name="Dannebaum R.O."/>
            <person name="Kuo R.C."/>
            <person name="Labutti K."/>
            <person name="Haridas S."/>
            <person name="Kuo A."/>
            <person name="Salamov A."/>
            <person name="Ahrendt S.R."/>
            <person name="Lipzen A."/>
            <person name="Sullivan W."/>
            <person name="Andreopoulos W.B."/>
            <person name="Clum A."/>
            <person name="Lindquist E."/>
            <person name="Daum C."/>
            <person name="Ramamoorthy G.K."/>
            <person name="Gryganskyi A."/>
            <person name="Culley D."/>
            <person name="Magnuson J.K."/>
            <person name="James T.Y."/>
            <person name="O'Malley M.A."/>
            <person name="Stajich J.E."/>
            <person name="Spatafora J.W."/>
            <person name="Visel A."/>
            <person name="Grigoriev I.V."/>
        </authorList>
    </citation>
    <scope>NUCLEOTIDE SEQUENCE [LARGE SCALE GENOMIC DNA]</scope>
    <source>
        <strain evidence="2 3">JEL800</strain>
    </source>
</reference>
<dbReference type="OrthoDB" id="10363662at2759"/>
<name>A0A1Y2B9W6_9FUNG</name>
<gene>
    <name evidence="2" type="ORF">BCR33DRAFT_744452</name>
</gene>
<sequence>MSVSPTPKATVTRAISSNFIPSKLVSASQRSDSSSSGDGLRKVMSFANAPSPTPRKAAVTSPTPTPGTLRRINAKVDTGLGSRAPSLRVLSPPPSPTPSSQSMKRISVASSSSSTGSFRNVVHWDASSSETGSNRKSVRWSEDLAVVLGVSDTDNYAMQLENQISDAIAGGVATLWQFLDGDGMWEFGRVEDVVLAVLKDLKKEEK</sequence>
<keyword evidence="3" id="KW-1185">Reference proteome</keyword>
<proteinExistence type="predicted"/>
<feature type="region of interest" description="Disordered" evidence="1">
    <location>
        <begin position="1"/>
        <end position="116"/>
    </location>
</feature>
<dbReference type="Proteomes" id="UP000193642">
    <property type="component" value="Unassembled WGS sequence"/>
</dbReference>
<dbReference type="AlphaFoldDB" id="A0A1Y2B9W6"/>
<feature type="compositionally biased region" description="Low complexity" evidence="1">
    <location>
        <begin position="26"/>
        <end position="36"/>
    </location>
</feature>
<evidence type="ECO:0000313" key="2">
    <source>
        <dbReference type="EMBL" id="ORY31486.1"/>
    </source>
</evidence>
<comment type="caution">
    <text evidence="2">The sequence shown here is derived from an EMBL/GenBank/DDBJ whole genome shotgun (WGS) entry which is preliminary data.</text>
</comment>
<feature type="compositionally biased region" description="Polar residues" evidence="1">
    <location>
        <begin position="1"/>
        <end position="20"/>
    </location>
</feature>
<feature type="compositionally biased region" description="Low complexity" evidence="1">
    <location>
        <begin position="98"/>
        <end position="116"/>
    </location>
</feature>
<evidence type="ECO:0000256" key="1">
    <source>
        <dbReference type="SAM" id="MobiDB-lite"/>
    </source>
</evidence>
<organism evidence="2 3">
    <name type="scientific">Rhizoclosmatium globosum</name>
    <dbReference type="NCBI Taxonomy" id="329046"/>
    <lineage>
        <taxon>Eukaryota</taxon>
        <taxon>Fungi</taxon>
        <taxon>Fungi incertae sedis</taxon>
        <taxon>Chytridiomycota</taxon>
        <taxon>Chytridiomycota incertae sedis</taxon>
        <taxon>Chytridiomycetes</taxon>
        <taxon>Chytridiales</taxon>
        <taxon>Chytriomycetaceae</taxon>
        <taxon>Rhizoclosmatium</taxon>
    </lineage>
</organism>
<accession>A0A1Y2B9W6</accession>
<dbReference type="EMBL" id="MCGO01000076">
    <property type="protein sequence ID" value="ORY31486.1"/>
    <property type="molecule type" value="Genomic_DNA"/>
</dbReference>